<gene>
    <name evidence="2" type="ORF">HannXRQ_Chr14g0442591</name>
    <name evidence="1" type="ORF">HanXRQr2_Chr14g0644611</name>
</gene>
<proteinExistence type="predicted"/>
<evidence type="ECO:0000313" key="1">
    <source>
        <dbReference type="EMBL" id="KAF5769127.1"/>
    </source>
</evidence>
<evidence type="ECO:0000313" key="3">
    <source>
        <dbReference type="Proteomes" id="UP000215914"/>
    </source>
</evidence>
<dbReference type="AlphaFoldDB" id="A0A251SHW1"/>
<sequence length="136" mass="15343">MQLHSHLYPSHPIASIRTSFCRHLPKPNGSFSRSICRSIQAYTIQCSIRLIYSSTIPFLTKPNPKNYALSEMSLPKSYQDGLRLLSEQNPNSELWKVIKPKIARPGRVPVTTCVWDCDGKSVARGIGDDSIQIWSI</sequence>
<reference evidence="2" key="2">
    <citation type="submission" date="2017-02" db="EMBL/GenBank/DDBJ databases">
        <title>Sunflower complete genome.</title>
        <authorList>
            <person name="Langlade N."/>
            <person name="Munos S."/>
        </authorList>
    </citation>
    <scope>NUCLEOTIDE SEQUENCE [LARGE SCALE GENOMIC DNA]</scope>
    <source>
        <tissue evidence="2">Leaves</tissue>
    </source>
</reference>
<dbReference type="Proteomes" id="UP000215914">
    <property type="component" value="Chromosome 14"/>
</dbReference>
<evidence type="ECO:0000313" key="2">
    <source>
        <dbReference type="EMBL" id="OTF98161.1"/>
    </source>
</evidence>
<reference evidence="1 3" key="1">
    <citation type="journal article" date="2017" name="Nature">
        <title>The sunflower genome provides insights into oil metabolism, flowering and Asterid evolution.</title>
        <authorList>
            <person name="Badouin H."/>
            <person name="Gouzy J."/>
            <person name="Grassa C.J."/>
            <person name="Murat F."/>
            <person name="Staton S.E."/>
            <person name="Cottret L."/>
            <person name="Lelandais-Briere C."/>
            <person name="Owens G.L."/>
            <person name="Carrere S."/>
            <person name="Mayjonade B."/>
            <person name="Legrand L."/>
            <person name="Gill N."/>
            <person name="Kane N.C."/>
            <person name="Bowers J.E."/>
            <person name="Hubner S."/>
            <person name="Bellec A."/>
            <person name="Berard A."/>
            <person name="Berges H."/>
            <person name="Blanchet N."/>
            <person name="Boniface M.C."/>
            <person name="Brunel D."/>
            <person name="Catrice O."/>
            <person name="Chaidir N."/>
            <person name="Claudel C."/>
            <person name="Donnadieu C."/>
            <person name="Faraut T."/>
            <person name="Fievet G."/>
            <person name="Helmstetter N."/>
            <person name="King M."/>
            <person name="Knapp S.J."/>
            <person name="Lai Z."/>
            <person name="Le Paslier M.C."/>
            <person name="Lippi Y."/>
            <person name="Lorenzon L."/>
            <person name="Mandel J.R."/>
            <person name="Marage G."/>
            <person name="Marchand G."/>
            <person name="Marquand E."/>
            <person name="Bret-Mestries E."/>
            <person name="Morien E."/>
            <person name="Nambeesan S."/>
            <person name="Nguyen T."/>
            <person name="Pegot-Espagnet P."/>
            <person name="Pouilly N."/>
            <person name="Raftis F."/>
            <person name="Sallet E."/>
            <person name="Schiex T."/>
            <person name="Thomas J."/>
            <person name="Vandecasteele C."/>
            <person name="Vares D."/>
            <person name="Vear F."/>
            <person name="Vautrin S."/>
            <person name="Crespi M."/>
            <person name="Mangin B."/>
            <person name="Burke J.M."/>
            <person name="Salse J."/>
            <person name="Munos S."/>
            <person name="Vincourt P."/>
            <person name="Rieseberg L.H."/>
            <person name="Langlade N.B."/>
        </authorList>
    </citation>
    <scope>NUCLEOTIDE SEQUENCE [LARGE SCALE GENOMIC DNA]</scope>
    <source>
        <strain evidence="3">cv. SF193</strain>
        <tissue evidence="1">Leaves</tissue>
    </source>
</reference>
<organism evidence="2 3">
    <name type="scientific">Helianthus annuus</name>
    <name type="common">Common sunflower</name>
    <dbReference type="NCBI Taxonomy" id="4232"/>
    <lineage>
        <taxon>Eukaryota</taxon>
        <taxon>Viridiplantae</taxon>
        <taxon>Streptophyta</taxon>
        <taxon>Embryophyta</taxon>
        <taxon>Tracheophyta</taxon>
        <taxon>Spermatophyta</taxon>
        <taxon>Magnoliopsida</taxon>
        <taxon>eudicotyledons</taxon>
        <taxon>Gunneridae</taxon>
        <taxon>Pentapetalae</taxon>
        <taxon>asterids</taxon>
        <taxon>campanulids</taxon>
        <taxon>Asterales</taxon>
        <taxon>Asteraceae</taxon>
        <taxon>Asteroideae</taxon>
        <taxon>Heliantheae alliance</taxon>
        <taxon>Heliantheae</taxon>
        <taxon>Helianthus</taxon>
    </lineage>
</organism>
<accession>A0A251SHW1</accession>
<dbReference type="InParanoid" id="A0A251SHW1"/>
<name>A0A251SHW1_HELAN</name>
<protein>
    <submittedName>
        <fullName evidence="2">Uncharacterized protein</fullName>
    </submittedName>
</protein>
<dbReference type="Gramene" id="mRNA:HanXRQr2_Chr14g0644611">
    <property type="protein sequence ID" value="mRNA:HanXRQr2_Chr14g0644611"/>
    <property type="gene ID" value="HanXRQr2_Chr14g0644611"/>
</dbReference>
<dbReference type="STRING" id="4232.A0A251SHW1"/>
<reference evidence="1" key="3">
    <citation type="submission" date="2020-06" db="EMBL/GenBank/DDBJ databases">
        <title>Helianthus annuus Genome sequencing and assembly Release 2.</title>
        <authorList>
            <person name="Gouzy J."/>
            <person name="Langlade N."/>
            <person name="Munos S."/>
        </authorList>
    </citation>
    <scope>NUCLEOTIDE SEQUENCE</scope>
    <source>
        <tissue evidence="1">Leaves</tissue>
    </source>
</reference>
<dbReference type="EMBL" id="MNCJ02000329">
    <property type="protein sequence ID" value="KAF5769127.1"/>
    <property type="molecule type" value="Genomic_DNA"/>
</dbReference>
<dbReference type="EMBL" id="CM007903">
    <property type="protein sequence ID" value="OTF98161.1"/>
    <property type="molecule type" value="Genomic_DNA"/>
</dbReference>
<keyword evidence="3" id="KW-1185">Reference proteome</keyword>